<feature type="domain" description="N-acetyltransferase" evidence="3">
    <location>
        <begin position="5"/>
        <end position="153"/>
    </location>
</feature>
<dbReference type="InterPro" id="IPR016181">
    <property type="entry name" value="Acyl_CoA_acyltransferase"/>
</dbReference>
<keyword evidence="5" id="KW-1185">Reference proteome</keyword>
<dbReference type="GO" id="GO:0016747">
    <property type="term" value="F:acyltransferase activity, transferring groups other than amino-acyl groups"/>
    <property type="evidence" value="ECO:0007669"/>
    <property type="project" value="InterPro"/>
</dbReference>
<comment type="caution">
    <text evidence="4">The sequence shown here is derived from an EMBL/GenBank/DDBJ whole genome shotgun (WGS) entry which is preliminary data.</text>
</comment>
<protein>
    <submittedName>
        <fullName evidence="4">GNAT family N-acetyltransferase</fullName>
    </submittedName>
</protein>
<organism evidence="4 5">
    <name type="scientific">Aquariibacter albus</name>
    <dbReference type="NCBI Taxonomy" id="2759899"/>
    <lineage>
        <taxon>Bacteria</taxon>
        <taxon>Pseudomonadati</taxon>
        <taxon>Pseudomonadota</taxon>
        <taxon>Betaproteobacteria</taxon>
        <taxon>Burkholderiales</taxon>
        <taxon>Sphaerotilaceae</taxon>
        <taxon>Aquariibacter</taxon>
    </lineage>
</organism>
<proteinExistence type="predicted"/>
<dbReference type="CDD" id="cd04301">
    <property type="entry name" value="NAT_SF"/>
    <property type="match status" value="1"/>
</dbReference>
<sequence length="153" mass="16051">MSAPPRIEAAGPADLPALVELLGLLFAQEAEFRPDPAAAQRGLAQILATPALGRLLLARGADGQVLGMVNLLFSVSTALGAPVAWLEDVIVRPGHRGQGLGRQLVEAAQAAARAHGCRRITLLTDGDNLRAQAFYAGLGFHGSPMRPMRCLLD</sequence>
<dbReference type="SUPFAM" id="SSF55729">
    <property type="entry name" value="Acyl-CoA N-acyltransferases (Nat)"/>
    <property type="match status" value="1"/>
</dbReference>
<keyword evidence="2" id="KW-0012">Acyltransferase</keyword>
<evidence type="ECO:0000259" key="3">
    <source>
        <dbReference type="PROSITE" id="PS51186"/>
    </source>
</evidence>
<dbReference type="Proteomes" id="UP000586093">
    <property type="component" value="Unassembled WGS sequence"/>
</dbReference>
<keyword evidence="1 4" id="KW-0808">Transferase</keyword>
<evidence type="ECO:0000313" key="5">
    <source>
        <dbReference type="Proteomes" id="UP000586093"/>
    </source>
</evidence>
<dbReference type="InterPro" id="IPR050832">
    <property type="entry name" value="Bact_Acetyltransf"/>
</dbReference>
<dbReference type="Pfam" id="PF00583">
    <property type="entry name" value="Acetyltransf_1"/>
    <property type="match status" value="1"/>
</dbReference>
<accession>A0A839HMA1</accession>
<dbReference type="InterPro" id="IPR000182">
    <property type="entry name" value="GNAT_dom"/>
</dbReference>
<dbReference type="PANTHER" id="PTHR43877">
    <property type="entry name" value="AMINOALKYLPHOSPHONATE N-ACETYLTRANSFERASE-RELATED-RELATED"/>
    <property type="match status" value="1"/>
</dbReference>
<dbReference type="EMBL" id="JACIVI010000001">
    <property type="protein sequence ID" value="MBB1160369.1"/>
    <property type="molecule type" value="Genomic_DNA"/>
</dbReference>
<evidence type="ECO:0000256" key="2">
    <source>
        <dbReference type="ARBA" id="ARBA00023315"/>
    </source>
</evidence>
<dbReference type="PROSITE" id="PS51186">
    <property type="entry name" value="GNAT"/>
    <property type="match status" value="1"/>
</dbReference>
<reference evidence="4 5" key="1">
    <citation type="submission" date="2020-08" db="EMBL/GenBank/DDBJ databases">
        <title>Aquariorum lacteus gen. nov., sp. nov., a new member of the family Comamonadaceae, isolated from freshwater aquarium.</title>
        <authorList>
            <person name="Chun S.-J."/>
        </authorList>
    </citation>
    <scope>NUCLEOTIDE SEQUENCE [LARGE SCALE GENOMIC DNA]</scope>
    <source>
        <strain evidence="4 5">SJAQ100</strain>
    </source>
</reference>
<evidence type="ECO:0000256" key="1">
    <source>
        <dbReference type="ARBA" id="ARBA00022679"/>
    </source>
</evidence>
<dbReference type="Gene3D" id="3.40.630.30">
    <property type="match status" value="1"/>
</dbReference>
<gene>
    <name evidence="4" type="ORF">H4F90_00040</name>
</gene>
<name>A0A839HMA1_9BURK</name>
<dbReference type="AlphaFoldDB" id="A0A839HMA1"/>
<evidence type="ECO:0000313" key="4">
    <source>
        <dbReference type="EMBL" id="MBB1160369.1"/>
    </source>
</evidence>
<dbReference type="RefSeq" id="WP_182660277.1">
    <property type="nucleotide sequence ID" value="NZ_JACIVI010000001.1"/>
</dbReference>